<evidence type="ECO:0000259" key="8">
    <source>
        <dbReference type="SMART" id="SM00846"/>
    </source>
</evidence>
<dbReference type="GO" id="GO:0006096">
    <property type="term" value="P:glycolytic process"/>
    <property type="evidence" value="ECO:0007669"/>
    <property type="project" value="UniProtKB-UniPathway"/>
</dbReference>
<dbReference type="PANTHER" id="PTHR10836">
    <property type="entry name" value="GLYCERALDEHYDE 3-PHOSPHATE DEHYDROGENASE"/>
    <property type="match status" value="1"/>
</dbReference>
<dbReference type="Pfam" id="PF02800">
    <property type="entry name" value="Gp_dh_C"/>
    <property type="match status" value="1"/>
</dbReference>
<dbReference type="STRING" id="37992.A0A4Z0XZE7"/>
<proteinExistence type="inferred from homology"/>
<dbReference type="GO" id="GO:0051287">
    <property type="term" value="F:NAD binding"/>
    <property type="evidence" value="ECO:0007669"/>
    <property type="project" value="InterPro"/>
</dbReference>
<reference evidence="9 10" key="1">
    <citation type="submission" date="2019-03" db="EMBL/GenBank/DDBJ databases">
        <title>Draft genome sequence of Xylaria hypoxylon DSM 108379, a ubiquitous saprotrophic-parasitic fungi on hardwood.</title>
        <authorList>
            <person name="Buettner E."/>
            <person name="Leonhardt S."/>
            <person name="Gebauer A.M."/>
            <person name="Liers C."/>
            <person name="Hofrichter M."/>
            <person name="Kellner H."/>
        </authorList>
    </citation>
    <scope>NUCLEOTIDE SEQUENCE [LARGE SCALE GENOMIC DNA]</scope>
    <source>
        <strain evidence="9 10">DSM 108379</strain>
    </source>
</reference>
<comment type="pathway">
    <text evidence="1">Carbohydrate degradation; glycolysis; pyruvate from D-glyceraldehyde 3-phosphate: step 1/5.</text>
</comment>
<organism evidence="9 10">
    <name type="scientific">Xylaria hypoxylon</name>
    <dbReference type="NCBI Taxonomy" id="37992"/>
    <lineage>
        <taxon>Eukaryota</taxon>
        <taxon>Fungi</taxon>
        <taxon>Dikarya</taxon>
        <taxon>Ascomycota</taxon>
        <taxon>Pezizomycotina</taxon>
        <taxon>Sordariomycetes</taxon>
        <taxon>Xylariomycetidae</taxon>
        <taxon>Xylariales</taxon>
        <taxon>Xylariaceae</taxon>
        <taxon>Xylaria</taxon>
    </lineage>
</organism>
<dbReference type="AlphaFoldDB" id="A0A4Z0XZE7"/>
<keyword evidence="5" id="KW-0560">Oxidoreductase</keyword>
<evidence type="ECO:0000256" key="2">
    <source>
        <dbReference type="ARBA" id="ARBA00007406"/>
    </source>
</evidence>
<keyword evidence="10" id="KW-1185">Reference proteome</keyword>
<gene>
    <name evidence="9" type="ORF">E0Z10_g10804</name>
</gene>
<accession>A0A4Z0XZE7</accession>
<dbReference type="GO" id="GO:0005829">
    <property type="term" value="C:cytosol"/>
    <property type="evidence" value="ECO:0007669"/>
    <property type="project" value="TreeGrafter"/>
</dbReference>
<keyword evidence="6" id="KW-0520">NAD</keyword>
<comment type="caution">
    <text evidence="9">The sequence shown here is derived from an EMBL/GenBank/DDBJ whole genome shotgun (WGS) entry which is preliminary data.</text>
</comment>
<dbReference type="EMBL" id="SKBN01000486">
    <property type="protein sequence ID" value="TGJ76834.1"/>
    <property type="molecule type" value="Genomic_DNA"/>
</dbReference>
<feature type="domain" description="Glyceraldehyde 3-phosphate dehydrogenase NAD(P) binding" evidence="8">
    <location>
        <begin position="3"/>
        <end position="123"/>
    </location>
</feature>
<dbReference type="PRINTS" id="PR00078">
    <property type="entry name" value="G3PDHDRGNASE"/>
</dbReference>
<dbReference type="GO" id="GO:0004365">
    <property type="term" value="F:glyceraldehyde-3-phosphate dehydrogenase (NAD+) (phosphorylating) activity"/>
    <property type="evidence" value="ECO:0007669"/>
    <property type="project" value="UniProtKB-EC"/>
</dbReference>
<evidence type="ECO:0000256" key="4">
    <source>
        <dbReference type="ARBA" id="ARBA00013119"/>
    </source>
</evidence>
<dbReference type="OrthoDB" id="1152826at2759"/>
<dbReference type="InterPro" id="IPR036291">
    <property type="entry name" value="NAD(P)-bd_dom_sf"/>
</dbReference>
<dbReference type="Proteomes" id="UP000297716">
    <property type="component" value="Unassembled WGS sequence"/>
</dbReference>
<dbReference type="SMART" id="SM00846">
    <property type="entry name" value="Gp_dh_N"/>
    <property type="match status" value="1"/>
</dbReference>
<evidence type="ECO:0000256" key="5">
    <source>
        <dbReference type="ARBA" id="ARBA00023002"/>
    </source>
</evidence>
<name>A0A4Z0XZE7_9PEZI</name>
<dbReference type="Gene3D" id="3.30.360.10">
    <property type="entry name" value="Dihydrodipicolinate Reductase, domain 2"/>
    <property type="match status" value="1"/>
</dbReference>
<comment type="similarity">
    <text evidence="2">Belongs to the glyceraldehyde-3-phosphate dehydrogenase family.</text>
</comment>
<evidence type="ECO:0000256" key="3">
    <source>
        <dbReference type="ARBA" id="ARBA00011881"/>
    </source>
</evidence>
<dbReference type="Gene3D" id="3.40.50.720">
    <property type="entry name" value="NAD(P)-binding Rossmann-like Domain"/>
    <property type="match status" value="1"/>
</dbReference>
<sequence length="209" mass="22528">MAVKVEINGCTVLCNAVSHADVDIVHVNDSFIETRHAEYMYKYDTVHGTFDGTVESASDGKGLVINGKFIKFTQEYWRYGRAAAANIIPSSTGAAKAVSKVIHDPQGKFMGLSMRVPTANVSVVDLICRIEKGAYDEIKATIKAASEGPLKGILGPSEDDMVSRDLTGNTHSSVFEGKAGIFLNTDVLDLIVHVVKVDAGKWNAQVVCH</sequence>
<protein>
    <recommendedName>
        <fullName evidence="4">glyceraldehyde-3-phosphate dehydrogenase (phosphorylating)</fullName>
        <ecNumber evidence="4">1.2.1.12</ecNumber>
    </recommendedName>
</protein>
<dbReference type="InterPro" id="IPR020828">
    <property type="entry name" value="GlycerAld_3-P_DH_NAD(P)-bd"/>
</dbReference>
<dbReference type="PANTHER" id="PTHR10836:SF76">
    <property type="entry name" value="GLYCERALDEHYDE-3-PHOSPHATE DEHYDROGENASE-RELATED"/>
    <property type="match status" value="1"/>
</dbReference>
<dbReference type="InterPro" id="IPR020831">
    <property type="entry name" value="GlycerAld/Erythrose_P_DH"/>
</dbReference>
<dbReference type="SUPFAM" id="SSF55347">
    <property type="entry name" value="Glyceraldehyde-3-phosphate dehydrogenase-like, C-terminal domain"/>
    <property type="match status" value="1"/>
</dbReference>
<evidence type="ECO:0000256" key="7">
    <source>
        <dbReference type="ARBA" id="ARBA00023152"/>
    </source>
</evidence>
<evidence type="ECO:0000313" key="9">
    <source>
        <dbReference type="EMBL" id="TGJ76834.1"/>
    </source>
</evidence>
<keyword evidence="7" id="KW-0324">Glycolysis</keyword>
<dbReference type="EC" id="1.2.1.12" evidence="4"/>
<evidence type="ECO:0000256" key="6">
    <source>
        <dbReference type="ARBA" id="ARBA00023027"/>
    </source>
</evidence>
<evidence type="ECO:0000313" key="10">
    <source>
        <dbReference type="Proteomes" id="UP000297716"/>
    </source>
</evidence>
<dbReference type="UniPathway" id="UPA00109">
    <property type="reaction ID" value="UER00184"/>
</dbReference>
<evidence type="ECO:0000256" key="1">
    <source>
        <dbReference type="ARBA" id="ARBA00004869"/>
    </source>
</evidence>
<dbReference type="InterPro" id="IPR020829">
    <property type="entry name" value="GlycerAld_3-P_DH_cat"/>
</dbReference>
<dbReference type="SUPFAM" id="SSF51735">
    <property type="entry name" value="NAD(P)-binding Rossmann-fold domains"/>
    <property type="match status" value="1"/>
</dbReference>
<comment type="subunit">
    <text evidence="3">Homotetramer.</text>
</comment>